<dbReference type="OMA" id="YFEPFRP"/>
<dbReference type="Pfam" id="PF12937">
    <property type="entry name" value="F-box-like"/>
    <property type="match status" value="1"/>
</dbReference>
<dbReference type="Gene3D" id="1.20.1280.50">
    <property type="match status" value="1"/>
</dbReference>
<dbReference type="CDD" id="cd09917">
    <property type="entry name" value="F-box_SF"/>
    <property type="match status" value="1"/>
</dbReference>
<evidence type="ECO:0000259" key="2">
    <source>
        <dbReference type="SMART" id="SM00256"/>
    </source>
</evidence>
<dbReference type="SMART" id="SM00256">
    <property type="entry name" value="FBOX"/>
    <property type="match status" value="1"/>
</dbReference>
<dbReference type="Proteomes" id="UP000015100">
    <property type="component" value="Unassembled WGS sequence"/>
</dbReference>
<name>S8AHK5_DACHA</name>
<feature type="compositionally biased region" description="Basic and acidic residues" evidence="1">
    <location>
        <begin position="323"/>
        <end position="332"/>
    </location>
</feature>
<feature type="region of interest" description="Disordered" evidence="1">
    <location>
        <begin position="69"/>
        <end position="113"/>
    </location>
</feature>
<dbReference type="OrthoDB" id="5407804at2759"/>
<organism evidence="3 4">
    <name type="scientific">Dactylellina haptotyla (strain CBS 200.50)</name>
    <name type="common">Nematode-trapping fungus</name>
    <name type="synonym">Monacrosporium haptotylum</name>
    <dbReference type="NCBI Taxonomy" id="1284197"/>
    <lineage>
        <taxon>Eukaryota</taxon>
        <taxon>Fungi</taxon>
        <taxon>Dikarya</taxon>
        <taxon>Ascomycota</taxon>
        <taxon>Pezizomycotina</taxon>
        <taxon>Orbiliomycetes</taxon>
        <taxon>Orbiliales</taxon>
        <taxon>Orbiliaceae</taxon>
        <taxon>Dactylellina</taxon>
    </lineage>
</organism>
<dbReference type="AlphaFoldDB" id="S8AHK5"/>
<feature type="compositionally biased region" description="Acidic residues" evidence="1">
    <location>
        <begin position="307"/>
        <end position="322"/>
    </location>
</feature>
<comment type="caution">
    <text evidence="3">The sequence shown here is derived from an EMBL/GenBank/DDBJ whole genome shotgun (WGS) entry which is preliminary data.</text>
</comment>
<feature type="domain" description="F-box" evidence="2">
    <location>
        <begin position="29"/>
        <end position="69"/>
    </location>
</feature>
<dbReference type="EMBL" id="AQGS01000111">
    <property type="protein sequence ID" value="EPS42525.1"/>
    <property type="molecule type" value="Genomic_DNA"/>
</dbReference>
<feature type="region of interest" description="Disordered" evidence="1">
    <location>
        <begin position="306"/>
        <end position="332"/>
    </location>
</feature>
<reference evidence="3 4" key="1">
    <citation type="journal article" date="2013" name="PLoS Genet.">
        <title>Genomic mechanisms accounting for the adaptation to parasitism in nematode-trapping fungi.</title>
        <authorList>
            <person name="Meerupati T."/>
            <person name="Andersson K.M."/>
            <person name="Friman E."/>
            <person name="Kumar D."/>
            <person name="Tunlid A."/>
            <person name="Ahren D."/>
        </authorList>
    </citation>
    <scope>NUCLEOTIDE SEQUENCE [LARGE SCALE GENOMIC DNA]</scope>
    <source>
        <strain evidence="3 4">CBS 200.50</strain>
    </source>
</reference>
<evidence type="ECO:0000256" key="1">
    <source>
        <dbReference type="SAM" id="MobiDB-lite"/>
    </source>
</evidence>
<proteinExistence type="predicted"/>
<sequence length="370" mass="41927">MVFNLVFKLDKGGGSPSPQSQAAESVLHLPELLATILLNLPFEDVMRSRAVCKRWQGVIDSDPNLLWHTWRSATPPTDARKRLPKPKQAGDNHNSNSDSDSDSDSVDELSGKKKKVEEESYFEPFRPFFERTLINTDEWITPLHHHHDHHQQPRAQQRTMQRAFIKTSLAEFLARYAHNLKGFYITRPPLKKIESSIRVITATSGKRANCLASTVDRGFTITSENGITVDGYLKALLECLESSWGRINIPSSRVDGAGAGAGGVPRSLEERYLAEEGVSLEELGLSKNLQSKHRLEAQLITMKKEYFDDEDDEDDESSDEEGKEMARRLTSREEWERGVMSSTLIIQVHYSVVPEVAPVPKSRFRQWLGW</sequence>
<protein>
    <recommendedName>
        <fullName evidence="2">F-box domain-containing protein</fullName>
    </recommendedName>
</protein>
<dbReference type="InterPro" id="IPR001810">
    <property type="entry name" value="F-box_dom"/>
</dbReference>
<dbReference type="InterPro" id="IPR036047">
    <property type="entry name" value="F-box-like_dom_sf"/>
</dbReference>
<evidence type="ECO:0000313" key="3">
    <source>
        <dbReference type="EMBL" id="EPS42525.1"/>
    </source>
</evidence>
<keyword evidence="4" id="KW-1185">Reference proteome</keyword>
<evidence type="ECO:0000313" key="4">
    <source>
        <dbReference type="Proteomes" id="UP000015100"/>
    </source>
</evidence>
<reference evidence="4" key="2">
    <citation type="submission" date="2013-04" db="EMBL/GenBank/DDBJ databases">
        <title>Genomic mechanisms accounting for the adaptation to parasitism in nematode-trapping fungi.</title>
        <authorList>
            <person name="Ahren D.G."/>
        </authorList>
    </citation>
    <scope>NUCLEOTIDE SEQUENCE [LARGE SCALE GENOMIC DNA]</scope>
    <source>
        <strain evidence="4">CBS 200.50</strain>
    </source>
</reference>
<accession>S8AHK5</accession>
<dbReference type="SUPFAM" id="SSF81383">
    <property type="entry name" value="F-box domain"/>
    <property type="match status" value="1"/>
</dbReference>
<gene>
    <name evidence="3" type="ORF">H072_3528</name>
</gene>
<dbReference type="HOGENOM" id="CLU_885593_0_0_1"/>